<evidence type="ECO:0000256" key="1">
    <source>
        <dbReference type="SAM" id="MobiDB-lite"/>
    </source>
</evidence>
<dbReference type="AlphaFoldDB" id="A0A8H4EKR3"/>
<dbReference type="EMBL" id="WTPW01000488">
    <property type="protein sequence ID" value="KAF0506326.1"/>
    <property type="molecule type" value="Genomic_DNA"/>
</dbReference>
<feature type="region of interest" description="Disordered" evidence="1">
    <location>
        <begin position="1"/>
        <end position="52"/>
    </location>
</feature>
<name>A0A8H4EKR3_GIGMA</name>
<evidence type="ECO:0000313" key="3">
    <source>
        <dbReference type="Proteomes" id="UP000439903"/>
    </source>
</evidence>
<gene>
    <name evidence="2" type="ORF">F8M41_019140</name>
</gene>
<keyword evidence="3" id="KW-1185">Reference proteome</keyword>
<sequence length="82" mass="9178">MSSTNNSNNPTPSNPALSNPEPPNSTLSNPVTSNSRSSNRRPQYSNRIYNDPLYPISREAVENYKKNNNWSVINPGHADDYL</sequence>
<evidence type="ECO:0000313" key="2">
    <source>
        <dbReference type="EMBL" id="KAF0506326.1"/>
    </source>
</evidence>
<feature type="compositionally biased region" description="Polar residues" evidence="1">
    <location>
        <begin position="24"/>
        <end position="48"/>
    </location>
</feature>
<feature type="compositionally biased region" description="Low complexity" evidence="1">
    <location>
        <begin position="1"/>
        <end position="19"/>
    </location>
</feature>
<reference evidence="2 3" key="1">
    <citation type="journal article" date="2019" name="Environ. Microbiol.">
        <title>At the nexus of three kingdoms: the genome of the mycorrhizal fungus Gigaspora margarita provides insights into plant, endobacterial and fungal interactions.</title>
        <authorList>
            <person name="Venice F."/>
            <person name="Ghignone S."/>
            <person name="Salvioli di Fossalunga A."/>
            <person name="Amselem J."/>
            <person name="Novero M."/>
            <person name="Xianan X."/>
            <person name="Sedzielewska Toro K."/>
            <person name="Morin E."/>
            <person name="Lipzen A."/>
            <person name="Grigoriev I.V."/>
            <person name="Henrissat B."/>
            <person name="Martin F.M."/>
            <person name="Bonfante P."/>
        </authorList>
    </citation>
    <scope>NUCLEOTIDE SEQUENCE [LARGE SCALE GENOMIC DNA]</scope>
    <source>
        <strain evidence="2 3">BEG34</strain>
    </source>
</reference>
<protein>
    <submittedName>
        <fullName evidence="2">Uncharacterized protein</fullName>
    </submittedName>
</protein>
<accession>A0A8H4EKR3</accession>
<comment type="caution">
    <text evidence="2">The sequence shown here is derived from an EMBL/GenBank/DDBJ whole genome shotgun (WGS) entry which is preliminary data.</text>
</comment>
<dbReference type="Proteomes" id="UP000439903">
    <property type="component" value="Unassembled WGS sequence"/>
</dbReference>
<organism evidence="2 3">
    <name type="scientific">Gigaspora margarita</name>
    <dbReference type="NCBI Taxonomy" id="4874"/>
    <lineage>
        <taxon>Eukaryota</taxon>
        <taxon>Fungi</taxon>
        <taxon>Fungi incertae sedis</taxon>
        <taxon>Mucoromycota</taxon>
        <taxon>Glomeromycotina</taxon>
        <taxon>Glomeromycetes</taxon>
        <taxon>Diversisporales</taxon>
        <taxon>Gigasporaceae</taxon>
        <taxon>Gigaspora</taxon>
    </lineage>
</organism>
<proteinExistence type="predicted"/>